<evidence type="ECO:0008006" key="4">
    <source>
        <dbReference type="Google" id="ProtNLM"/>
    </source>
</evidence>
<reference evidence="3" key="1">
    <citation type="journal article" date="2013" name="Genome Announc.">
        <title>Draft Genome Sequence of the Dimorphic Prosthecate Bacterium Brevundimonas abyssalis TAR-001T.</title>
        <authorList>
            <person name="Tsubouchi T."/>
            <person name="Nishi S."/>
            <person name="Usui K."/>
            <person name="Shimane Y."/>
            <person name="Takaki Y."/>
            <person name="Maruyama T."/>
            <person name="Hatada Y."/>
        </authorList>
    </citation>
    <scope>NUCLEOTIDE SEQUENCE [LARGE SCALE GENOMIC DNA]</scope>
    <source>
        <strain evidence="3">TAR-001</strain>
    </source>
</reference>
<sequence length="359" mass="38554">MRAWIAGLAGAAALALGIGAAAAQPAPSDLEAAFEAARTASAVPLSLDREQADWREYGDRSPDGLAARIDELTERAARDRAAWALRTTPALMADGCVPIALSDCHTVSGGYVARRDGPTLYWQLQRGFTEADGVGGGFVLLQLETDGITLRPVAWDYAGYIYGQPEWAGDEGEGVVHVAVPGVHGGTGAHNADVIFRLTDDADRPLRQIDNFTWREGLGARLPQGLEVWKGVNFAYEALMADTALWRTSDANCCPTGGEAYLDFEIRDDRLTLTGVQVNDALTSLAQQVPAGVFAWVQRRMACDHWGGEEPYDAERAAQIEAALSEARCDALETDGQTLRRTHADDDAVLAILARAEAM</sequence>
<evidence type="ECO:0000256" key="1">
    <source>
        <dbReference type="SAM" id="SignalP"/>
    </source>
</evidence>
<evidence type="ECO:0000313" key="2">
    <source>
        <dbReference type="EMBL" id="GAD58591.1"/>
    </source>
</evidence>
<proteinExistence type="predicted"/>
<dbReference type="OrthoDB" id="7199813at2"/>
<gene>
    <name evidence="2" type="ORF">MBEBAB_0841</name>
</gene>
<protein>
    <recommendedName>
        <fullName evidence="4">Secreted protein</fullName>
    </recommendedName>
</protein>
<dbReference type="RefSeq" id="WP_021696687.1">
    <property type="nucleotide sequence ID" value="NZ_BATC01000009.1"/>
</dbReference>
<accession>A0A8E0NAN0</accession>
<feature type="chain" id="PRO_5034006494" description="Secreted protein" evidence="1">
    <location>
        <begin position="24"/>
        <end position="359"/>
    </location>
</feature>
<keyword evidence="3" id="KW-1185">Reference proteome</keyword>
<dbReference type="Proteomes" id="UP000016569">
    <property type="component" value="Unassembled WGS sequence"/>
</dbReference>
<dbReference type="EMBL" id="BATC01000009">
    <property type="protein sequence ID" value="GAD58591.1"/>
    <property type="molecule type" value="Genomic_DNA"/>
</dbReference>
<feature type="signal peptide" evidence="1">
    <location>
        <begin position="1"/>
        <end position="23"/>
    </location>
</feature>
<keyword evidence="1" id="KW-0732">Signal</keyword>
<name>A0A8E0NAN0_9CAUL</name>
<comment type="caution">
    <text evidence="2">The sequence shown here is derived from an EMBL/GenBank/DDBJ whole genome shotgun (WGS) entry which is preliminary data.</text>
</comment>
<organism evidence="2 3">
    <name type="scientific">Brevundimonas abyssalis TAR-001</name>
    <dbReference type="NCBI Taxonomy" id="1391729"/>
    <lineage>
        <taxon>Bacteria</taxon>
        <taxon>Pseudomonadati</taxon>
        <taxon>Pseudomonadota</taxon>
        <taxon>Alphaproteobacteria</taxon>
        <taxon>Caulobacterales</taxon>
        <taxon>Caulobacteraceae</taxon>
        <taxon>Brevundimonas</taxon>
    </lineage>
</organism>
<dbReference type="AlphaFoldDB" id="A0A8E0NAN0"/>
<evidence type="ECO:0000313" key="3">
    <source>
        <dbReference type="Proteomes" id="UP000016569"/>
    </source>
</evidence>